<reference evidence="3 4" key="1">
    <citation type="submission" date="2015-04" db="EMBL/GenBank/DDBJ databases">
        <authorList>
            <person name="Syromyatnikov M.Y."/>
            <person name="Popov V.N."/>
        </authorList>
    </citation>
    <scope>NUCLEOTIDE SEQUENCE [LARGE SCALE GENOMIC DNA]</scope>
</reference>
<organism evidence="3 4">
    <name type="scientific">Clunio marinus</name>
    <dbReference type="NCBI Taxonomy" id="568069"/>
    <lineage>
        <taxon>Eukaryota</taxon>
        <taxon>Metazoa</taxon>
        <taxon>Ecdysozoa</taxon>
        <taxon>Arthropoda</taxon>
        <taxon>Hexapoda</taxon>
        <taxon>Insecta</taxon>
        <taxon>Pterygota</taxon>
        <taxon>Neoptera</taxon>
        <taxon>Endopterygota</taxon>
        <taxon>Diptera</taxon>
        <taxon>Nematocera</taxon>
        <taxon>Chironomoidea</taxon>
        <taxon>Chironomidae</taxon>
        <taxon>Clunio</taxon>
    </lineage>
</organism>
<dbReference type="OrthoDB" id="10360011at2759"/>
<gene>
    <name evidence="3" type="ORF">CLUMA_CG018883</name>
</gene>
<evidence type="ECO:0000256" key="1">
    <source>
        <dbReference type="SAM" id="MobiDB-lite"/>
    </source>
</evidence>
<feature type="signal peptide" evidence="2">
    <location>
        <begin position="1"/>
        <end position="21"/>
    </location>
</feature>
<keyword evidence="4" id="KW-1185">Reference proteome</keyword>
<dbReference type="AlphaFoldDB" id="A0A1J1J358"/>
<evidence type="ECO:0000313" key="3">
    <source>
        <dbReference type="EMBL" id="CRL05910.1"/>
    </source>
</evidence>
<feature type="chain" id="PRO_5012181853" evidence="2">
    <location>
        <begin position="22"/>
        <end position="339"/>
    </location>
</feature>
<proteinExistence type="predicted"/>
<dbReference type="PROSITE" id="PS51257">
    <property type="entry name" value="PROKAR_LIPOPROTEIN"/>
    <property type="match status" value="1"/>
</dbReference>
<evidence type="ECO:0000313" key="4">
    <source>
        <dbReference type="Proteomes" id="UP000183832"/>
    </source>
</evidence>
<keyword evidence="2" id="KW-0732">Signal</keyword>
<dbReference type="Proteomes" id="UP000183832">
    <property type="component" value="Unassembled WGS sequence"/>
</dbReference>
<evidence type="ECO:0000256" key="2">
    <source>
        <dbReference type="SAM" id="SignalP"/>
    </source>
</evidence>
<protein>
    <submittedName>
        <fullName evidence="3">CLUMA_CG018883, isoform A</fullName>
    </submittedName>
</protein>
<feature type="region of interest" description="Disordered" evidence="1">
    <location>
        <begin position="288"/>
        <end position="339"/>
    </location>
</feature>
<feature type="compositionally biased region" description="Low complexity" evidence="1">
    <location>
        <begin position="289"/>
        <end position="317"/>
    </location>
</feature>
<accession>A0A1J1J358</accession>
<name>A0A1J1J358_9DIPT</name>
<sequence>MFGKFLTCSFILSVLITSGWCGCDRDRDVRFQNPIYMNFGAGFFYMQGLTNGQGVVMYKHPDDTRIFGQYTFKDERCRYETVYYYLLNGKFEFTNPYITDERNFNVTNKINFVQNGLGYEIEYNINPKGLGIFHNLGATAERRILPAPAIKDVPAIRPPREIKINFNNIGKQNLKVSFMKTGENYIQFVTKRSGFQSLEGQYTLKTSDKRYHSITYEIPLDNDYIEMLIREYEISTPENFYKTGTLGLIVNGNPMDVKYYVNKSGFHVTDVKQPTGSLIFDLLRPNTQSRPAPVSRPAAAGSSRPVRNRPAPVVPRVLNPSFSRPDLLTGNRSIQPGRK</sequence>
<dbReference type="EMBL" id="CVRI01000066">
    <property type="protein sequence ID" value="CRL05910.1"/>
    <property type="molecule type" value="Genomic_DNA"/>
</dbReference>
<feature type="compositionally biased region" description="Polar residues" evidence="1">
    <location>
        <begin position="330"/>
        <end position="339"/>
    </location>
</feature>